<keyword evidence="12" id="KW-1185">Reference proteome</keyword>
<proteinExistence type="predicted"/>
<protein>
    <submittedName>
        <fullName evidence="11">Cytochrome c peroxidase</fullName>
    </submittedName>
</protein>
<keyword evidence="5" id="KW-0574">Periplasm</keyword>
<evidence type="ECO:0000256" key="8">
    <source>
        <dbReference type="PIRSR" id="PIRSR000294-1"/>
    </source>
</evidence>
<dbReference type="GO" id="GO:0046872">
    <property type="term" value="F:metal ion binding"/>
    <property type="evidence" value="ECO:0007669"/>
    <property type="project" value="UniProtKB-KW"/>
</dbReference>
<dbReference type="Proteomes" id="UP000199233">
    <property type="component" value="Unassembled WGS sequence"/>
</dbReference>
<evidence type="ECO:0000256" key="9">
    <source>
        <dbReference type="PIRSR" id="PIRSR000294-2"/>
    </source>
</evidence>
<sequence length="348" mass="38585">MKWLAVFLTLVGLGLALGWPQFSQLAADSWRRHGTPRLQQPEGWPRPVYDFSGNPLSRAGFELGRALFYEPKLSRDDSIACANCHQQFVAFANAGHRLSHGVNNALGTRNAPALFNLAWQPSFMWDGGVHPLEVQPLGPISNPVEMAETLAGVVRKLQDDPRYPPRFAAAFGSPRIDGQHVLLALTQFVGTLQSADSPYDRYLAGRVRFNAQEQRGLAVFRAQCVSCHREPLFSDYSFRNNGLDAEPRDPGRAHITERAEDRGLFRVPSLRNIAVSGPYMHDGRFETLDAVLAHYAEGIVSSATLDPALRQGLKLDAADRAALRAFLDTLTDERFLHDPRFADPGEDS</sequence>
<comment type="cofactor">
    <cofactor evidence="8">
        <name>heme</name>
        <dbReference type="ChEBI" id="CHEBI:30413"/>
    </cofactor>
    <text evidence="8">Binds 2 heme groups.</text>
</comment>
<dbReference type="Pfam" id="PF03150">
    <property type="entry name" value="CCP_MauG"/>
    <property type="match status" value="1"/>
</dbReference>
<feature type="binding site" description="axial binding residue" evidence="9">
    <location>
        <position position="85"/>
    </location>
    <ligand>
        <name>heme c</name>
        <dbReference type="ChEBI" id="CHEBI:61717"/>
        <label>1</label>
    </ligand>
    <ligandPart>
        <name>Fe</name>
        <dbReference type="ChEBI" id="CHEBI:18248"/>
    </ligandPart>
</feature>
<accession>A0A1H9FQ05</accession>
<dbReference type="InterPro" id="IPR051395">
    <property type="entry name" value="Cytochrome_c_Peroxidase/MauG"/>
</dbReference>
<feature type="domain" description="Cytochrome c" evidence="10">
    <location>
        <begin position="211"/>
        <end position="331"/>
    </location>
</feature>
<dbReference type="InterPro" id="IPR026259">
    <property type="entry name" value="MauG/Cytc_peroxidase"/>
</dbReference>
<dbReference type="STRING" id="489703.SAMN04488038_10657"/>
<feature type="binding site" description="axial binding residue" evidence="9">
    <location>
        <position position="228"/>
    </location>
    <ligand>
        <name>heme c</name>
        <dbReference type="ChEBI" id="CHEBI:61717"/>
        <label>2</label>
    </ligand>
    <ligandPart>
        <name>Fe</name>
        <dbReference type="ChEBI" id="CHEBI:18248"/>
    </ligandPart>
</feature>
<reference evidence="11 12" key="1">
    <citation type="submission" date="2016-10" db="EMBL/GenBank/DDBJ databases">
        <authorList>
            <person name="de Groot N.N."/>
        </authorList>
    </citation>
    <scope>NUCLEOTIDE SEQUENCE [LARGE SCALE GENOMIC DNA]</scope>
    <source>
        <strain evidence="11 12">DSM 25927</strain>
    </source>
</reference>
<evidence type="ECO:0000313" key="12">
    <source>
        <dbReference type="Proteomes" id="UP000199233"/>
    </source>
</evidence>
<evidence type="ECO:0000259" key="10">
    <source>
        <dbReference type="PROSITE" id="PS51007"/>
    </source>
</evidence>
<evidence type="ECO:0000256" key="3">
    <source>
        <dbReference type="ARBA" id="ARBA00022723"/>
    </source>
</evidence>
<dbReference type="PANTHER" id="PTHR30600">
    <property type="entry name" value="CYTOCHROME C PEROXIDASE-RELATED"/>
    <property type="match status" value="1"/>
</dbReference>
<evidence type="ECO:0000256" key="4">
    <source>
        <dbReference type="ARBA" id="ARBA00022729"/>
    </source>
</evidence>
<evidence type="ECO:0000256" key="6">
    <source>
        <dbReference type="ARBA" id="ARBA00023002"/>
    </source>
</evidence>
<feature type="binding site" description="covalent" evidence="8">
    <location>
        <position position="81"/>
    </location>
    <ligand>
        <name>heme c</name>
        <dbReference type="ChEBI" id="CHEBI:61717"/>
        <label>1</label>
    </ligand>
</feature>
<organism evidence="11 12">
    <name type="scientific">Solimonas aquatica</name>
    <dbReference type="NCBI Taxonomy" id="489703"/>
    <lineage>
        <taxon>Bacteria</taxon>
        <taxon>Pseudomonadati</taxon>
        <taxon>Pseudomonadota</taxon>
        <taxon>Gammaproteobacteria</taxon>
        <taxon>Nevskiales</taxon>
        <taxon>Nevskiaceae</taxon>
        <taxon>Solimonas</taxon>
    </lineage>
</organism>
<dbReference type="InterPro" id="IPR036909">
    <property type="entry name" value="Cyt_c-like_dom_sf"/>
</dbReference>
<dbReference type="InterPro" id="IPR009056">
    <property type="entry name" value="Cyt_c-like_dom"/>
</dbReference>
<dbReference type="GO" id="GO:0042597">
    <property type="term" value="C:periplasmic space"/>
    <property type="evidence" value="ECO:0007669"/>
    <property type="project" value="UniProtKB-SubCell"/>
</dbReference>
<dbReference type="GO" id="GO:0009055">
    <property type="term" value="F:electron transfer activity"/>
    <property type="evidence" value="ECO:0007669"/>
    <property type="project" value="InterPro"/>
</dbReference>
<dbReference type="PROSITE" id="PS51007">
    <property type="entry name" value="CYTC"/>
    <property type="match status" value="1"/>
</dbReference>
<keyword evidence="6" id="KW-0560">Oxidoreductase</keyword>
<keyword evidence="3 9" id="KW-0479">Metal-binding</keyword>
<evidence type="ECO:0000256" key="5">
    <source>
        <dbReference type="ARBA" id="ARBA00022764"/>
    </source>
</evidence>
<keyword evidence="7 9" id="KW-0408">Iron</keyword>
<feature type="binding site" description="covalent" evidence="8">
    <location>
        <position position="84"/>
    </location>
    <ligand>
        <name>heme c</name>
        <dbReference type="ChEBI" id="CHEBI:61717"/>
        <label>1</label>
    </ligand>
</feature>
<comment type="subcellular location">
    <subcellularLocation>
        <location evidence="1">Periplasm</location>
    </subcellularLocation>
</comment>
<dbReference type="OrthoDB" id="9805202at2"/>
<evidence type="ECO:0000256" key="2">
    <source>
        <dbReference type="ARBA" id="ARBA00022617"/>
    </source>
</evidence>
<evidence type="ECO:0000313" key="11">
    <source>
        <dbReference type="EMBL" id="SEQ39965.1"/>
    </source>
</evidence>
<dbReference type="GO" id="GO:0020037">
    <property type="term" value="F:heme binding"/>
    <property type="evidence" value="ECO:0007669"/>
    <property type="project" value="InterPro"/>
</dbReference>
<dbReference type="Gene3D" id="1.10.760.10">
    <property type="entry name" value="Cytochrome c-like domain"/>
    <property type="match status" value="2"/>
</dbReference>
<keyword evidence="4" id="KW-0732">Signal</keyword>
<dbReference type="InterPro" id="IPR004852">
    <property type="entry name" value="Di-haem_cyt_c_peroxidsae"/>
</dbReference>
<dbReference type="AlphaFoldDB" id="A0A1H9FQ05"/>
<keyword evidence="2 8" id="KW-0349">Heme</keyword>
<dbReference type="SUPFAM" id="SSF46626">
    <property type="entry name" value="Cytochrome c"/>
    <property type="match status" value="2"/>
</dbReference>
<dbReference type="PIRSF" id="PIRSF000294">
    <property type="entry name" value="Cytochrome-c_peroxidase"/>
    <property type="match status" value="1"/>
</dbReference>
<feature type="binding site" description="covalent" evidence="8">
    <location>
        <position position="224"/>
    </location>
    <ligand>
        <name>heme c</name>
        <dbReference type="ChEBI" id="CHEBI:61717"/>
        <label>2</label>
    </ligand>
</feature>
<name>A0A1H9FQ05_9GAMM</name>
<keyword evidence="11" id="KW-0575">Peroxidase</keyword>
<evidence type="ECO:0000256" key="1">
    <source>
        <dbReference type="ARBA" id="ARBA00004418"/>
    </source>
</evidence>
<dbReference type="GO" id="GO:0004130">
    <property type="term" value="F:cytochrome-c peroxidase activity"/>
    <property type="evidence" value="ECO:0007669"/>
    <property type="project" value="TreeGrafter"/>
</dbReference>
<gene>
    <name evidence="11" type="ORF">SAMN04488038_10657</name>
</gene>
<feature type="binding site" description="covalent" evidence="8">
    <location>
        <position position="227"/>
    </location>
    <ligand>
        <name>heme c</name>
        <dbReference type="ChEBI" id="CHEBI:61717"/>
        <label>2</label>
    </ligand>
</feature>
<dbReference type="EMBL" id="FOFS01000006">
    <property type="protein sequence ID" value="SEQ39965.1"/>
    <property type="molecule type" value="Genomic_DNA"/>
</dbReference>
<comment type="PTM">
    <text evidence="8">Binds 2 heme groups per subunit.</text>
</comment>
<evidence type="ECO:0000256" key="7">
    <source>
        <dbReference type="ARBA" id="ARBA00023004"/>
    </source>
</evidence>
<dbReference type="RefSeq" id="WP_093284732.1">
    <property type="nucleotide sequence ID" value="NZ_FOFS01000006.1"/>
</dbReference>